<proteinExistence type="predicted"/>
<organism evidence="1 2">
    <name type="scientific">Scortum barcoo</name>
    <name type="common">barcoo grunter</name>
    <dbReference type="NCBI Taxonomy" id="214431"/>
    <lineage>
        <taxon>Eukaryota</taxon>
        <taxon>Metazoa</taxon>
        <taxon>Chordata</taxon>
        <taxon>Craniata</taxon>
        <taxon>Vertebrata</taxon>
        <taxon>Euteleostomi</taxon>
        <taxon>Actinopterygii</taxon>
        <taxon>Neopterygii</taxon>
        <taxon>Teleostei</taxon>
        <taxon>Neoteleostei</taxon>
        <taxon>Acanthomorphata</taxon>
        <taxon>Eupercaria</taxon>
        <taxon>Centrarchiformes</taxon>
        <taxon>Terapontoidei</taxon>
        <taxon>Terapontidae</taxon>
        <taxon>Scortum</taxon>
    </lineage>
</organism>
<comment type="caution">
    <text evidence="1">The sequence shown here is derived from an EMBL/GenBank/DDBJ whole genome shotgun (WGS) entry which is preliminary data.</text>
</comment>
<evidence type="ECO:0000313" key="1">
    <source>
        <dbReference type="EMBL" id="KAI3377553.1"/>
    </source>
</evidence>
<feature type="non-terminal residue" evidence="1">
    <location>
        <position position="591"/>
    </location>
</feature>
<reference evidence="1" key="1">
    <citation type="submission" date="2022-04" db="EMBL/GenBank/DDBJ databases">
        <title>Jade perch genome.</title>
        <authorList>
            <person name="Chao B."/>
        </authorList>
    </citation>
    <scope>NUCLEOTIDE SEQUENCE</scope>
    <source>
        <strain evidence="1">CB-2022</strain>
    </source>
</reference>
<keyword evidence="2" id="KW-1185">Reference proteome</keyword>
<dbReference type="EMBL" id="CM041531">
    <property type="protein sequence ID" value="KAI3377553.1"/>
    <property type="molecule type" value="Genomic_DNA"/>
</dbReference>
<name>A0ACB8XBP1_9TELE</name>
<evidence type="ECO:0000313" key="2">
    <source>
        <dbReference type="Proteomes" id="UP000831701"/>
    </source>
</evidence>
<sequence length="591" mass="67348">MDTLSQHFVEETNYMSSGEEEEEEEEEEEGDEEEEDGEEGEKEEEKDHRDNKQLLHHSEESAVQKQQKPAWTPCFFCRVDKEVHYYVGQEIAIEGALDSYAGMIWPAALALCHYLDTHREQLNLVDKAVLEIGAGTGLVSVVAALLGAWVTATDLPTVLNNLRVNLCRNTRGHCRHMPQVAALSWGYDLESTYPTSVYRYDYVLAADVVYHHDYLDELLVTMKHFCKPGTTLIWANKVRFESDLTFTENFKKAFHTTLLVEDGEMKIFMAKCREEEDEDGTGLDIKDLLREEVEKLHSGNLEKKEGKDDDVTEEPHMSEPEKEYNEEEKNEDESDEEEEMEEIMALGDEDYEEDKPEDCNSSCHTAANDEEITGQAHIQQTVVQQDTTPAWVHRINRGLNKDVYHYAGKDIVIHESIDTFGAVMWPAALALCSFLDNNRQTVDLQGKEVLELGAGTGLVTIVASLLGASVTATDLPEVLSNLKANVMRNTRGHCKYTPQVEALSWGYDLERTFPMSVYHYDYVLGADVVYHHDFLNELLATMKHFCKPGTTLIWANKVRFESDLTFTENFKKAFHTTLLFEDGDMKIFMAE</sequence>
<dbReference type="Proteomes" id="UP000831701">
    <property type="component" value="Chromosome 1"/>
</dbReference>
<protein>
    <submittedName>
        <fullName evidence="1">Uncharacterized protein</fullName>
    </submittedName>
</protein>
<gene>
    <name evidence="1" type="ORF">L3Q82_008715</name>
</gene>
<accession>A0ACB8XBP1</accession>